<dbReference type="InterPro" id="IPR053825">
    <property type="entry name" value="DUF7009"/>
</dbReference>
<reference evidence="1 2" key="1">
    <citation type="submission" date="2016-11" db="EMBL/GenBank/DDBJ databases">
        <authorList>
            <person name="Jaros S."/>
            <person name="Januszkiewicz K."/>
            <person name="Wedrychowicz H."/>
        </authorList>
    </citation>
    <scope>NUCLEOTIDE SEQUENCE [LARGE SCALE GENOMIC DNA]</scope>
    <source>
        <strain evidence="1 2">DSM 27406</strain>
    </source>
</reference>
<protein>
    <submittedName>
        <fullName evidence="1">Uncharacterized protein</fullName>
    </submittedName>
</protein>
<sequence length="123" mass="13753">MKIRLRGNSIRYRLDKIDMELLETVGKIDSITHIGAGTLHFVIRGKDIPAPVAKLEHDGVHLLIPITQLQLWISSGEVGFSLDIPNEDGTHLAILVEKDFKCLTDRDEDDSQSFDNPMASKNC</sequence>
<proteinExistence type="predicted"/>
<keyword evidence="2" id="KW-1185">Reference proteome</keyword>
<dbReference type="Pfam" id="PF22668">
    <property type="entry name" value="DUF7009"/>
    <property type="match status" value="1"/>
</dbReference>
<dbReference type="OrthoDB" id="7060517at2"/>
<organism evidence="1 2">
    <name type="scientific">Chitinophaga jiangningensis</name>
    <dbReference type="NCBI Taxonomy" id="1419482"/>
    <lineage>
        <taxon>Bacteria</taxon>
        <taxon>Pseudomonadati</taxon>
        <taxon>Bacteroidota</taxon>
        <taxon>Chitinophagia</taxon>
        <taxon>Chitinophagales</taxon>
        <taxon>Chitinophagaceae</taxon>
        <taxon>Chitinophaga</taxon>
    </lineage>
</organism>
<name>A0A1M6X3Q3_9BACT</name>
<accession>A0A1M6X3Q3</accession>
<dbReference type="STRING" id="1419482.SAMN05444266_101875"/>
<dbReference type="EMBL" id="FRBL01000001">
    <property type="protein sequence ID" value="SHL00425.1"/>
    <property type="molecule type" value="Genomic_DNA"/>
</dbReference>
<evidence type="ECO:0000313" key="1">
    <source>
        <dbReference type="EMBL" id="SHL00425.1"/>
    </source>
</evidence>
<dbReference type="Proteomes" id="UP000184420">
    <property type="component" value="Unassembled WGS sequence"/>
</dbReference>
<evidence type="ECO:0000313" key="2">
    <source>
        <dbReference type="Proteomes" id="UP000184420"/>
    </source>
</evidence>
<gene>
    <name evidence="1" type="ORF">SAMN05444266_101875</name>
</gene>
<dbReference type="RefSeq" id="WP_073078313.1">
    <property type="nucleotide sequence ID" value="NZ_FRBL01000001.1"/>
</dbReference>
<dbReference type="AlphaFoldDB" id="A0A1M6X3Q3"/>